<evidence type="ECO:0000313" key="2">
    <source>
        <dbReference type="Proteomes" id="UP001642487"/>
    </source>
</evidence>
<name>A0ABP0Z347_9ROSI</name>
<keyword evidence="2" id="KW-1185">Reference proteome</keyword>
<accession>A0ABP0Z347</accession>
<reference evidence="1 2" key="1">
    <citation type="submission" date="2024-03" db="EMBL/GenBank/DDBJ databases">
        <authorList>
            <person name="Gkanogiannis A."/>
            <person name="Becerra Lopez-Lavalle L."/>
        </authorList>
    </citation>
    <scope>NUCLEOTIDE SEQUENCE [LARGE SCALE GENOMIC DNA]</scope>
</reference>
<protein>
    <submittedName>
        <fullName evidence="1">Uncharacterized protein</fullName>
    </submittedName>
</protein>
<organism evidence="1 2">
    <name type="scientific">Citrullus colocynthis</name>
    <name type="common">colocynth</name>
    <dbReference type="NCBI Taxonomy" id="252529"/>
    <lineage>
        <taxon>Eukaryota</taxon>
        <taxon>Viridiplantae</taxon>
        <taxon>Streptophyta</taxon>
        <taxon>Embryophyta</taxon>
        <taxon>Tracheophyta</taxon>
        <taxon>Spermatophyta</taxon>
        <taxon>Magnoliopsida</taxon>
        <taxon>eudicotyledons</taxon>
        <taxon>Gunneridae</taxon>
        <taxon>Pentapetalae</taxon>
        <taxon>rosids</taxon>
        <taxon>fabids</taxon>
        <taxon>Cucurbitales</taxon>
        <taxon>Cucurbitaceae</taxon>
        <taxon>Benincaseae</taxon>
        <taxon>Citrullus</taxon>
    </lineage>
</organism>
<dbReference type="Proteomes" id="UP001642487">
    <property type="component" value="Chromosome 7"/>
</dbReference>
<gene>
    <name evidence="1" type="ORF">CITCOLO1_LOCUS18016</name>
</gene>
<dbReference type="EMBL" id="OZ021741">
    <property type="protein sequence ID" value="CAK9325746.1"/>
    <property type="molecule type" value="Genomic_DNA"/>
</dbReference>
<proteinExistence type="predicted"/>
<sequence>MKYERLLEFCSYCGLVGHECGSEQRELNVMRIFEASQKLGGFKLLHGIIIRRKSSLMDLLIIQ</sequence>
<evidence type="ECO:0000313" key="1">
    <source>
        <dbReference type="EMBL" id="CAK9325746.1"/>
    </source>
</evidence>